<dbReference type="NCBIfam" id="TIGR04131">
    <property type="entry name" value="Bac_Flav_CTERM"/>
    <property type="match status" value="1"/>
</dbReference>
<protein>
    <recommendedName>
        <fullName evidence="1">Ig-like domain-containing protein</fullName>
    </recommendedName>
</protein>
<dbReference type="EMBL" id="CP029187">
    <property type="protein sequence ID" value="AWI25469.1"/>
    <property type="molecule type" value="Genomic_DNA"/>
</dbReference>
<evidence type="ECO:0000313" key="2">
    <source>
        <dbReference type="EMBL" id="AWI25469.1"/>
    </source>
</evidence>
<dbReference type="OrthoDB" id="1236981at2"/>
<accession>A0A2S1SGG7</accession>
<dbReference type="KEGG" id="fpal:HYN49_05920"/>
<reference evidence="2 3" key="1">
    <citation type="submission" date="2018-05" db="EMBL/GenBank/DDBJ databases">
        <title>Genome sequencing of Flavobacterium sp. HYN0049.</title>
        <authorList>
            <person name="Yi H."/>
            <person name="Baek C."/>
        </authorList>
    </citation>
    <scope>NUCLEOTIDE SEQUENCE [LARGE SCALE GENOMIC DNA]</scope>
    <source>
        <strain evidence="2 3">HYN0049</strain>
    </source>
</reference>
<dbReference type="Pfam" id="PF13585">
    <property type="entry name" value="CHU_C"/>
    <property type="match status" value="1"/>
</dbReference>
<dbReference type="AlphaFoldDB" id="A0A2S1SGG7"/>
<sequence length="1179" mass="124472">MSPKPINPRSLMPVFVLIFFLFTGKIQAQCAGADTAIEICDYDNPANQSIDLFALLGPDAVPGGFWIDPMQSGALNVLTGELNLWHFHFTGVFNFIYVRNNIPGCTDNNAIVTITIGGYTGVPSPDGIACSSNDHVNLFNYFIGMDPYPQHNGVWTSPNVGIIEDKYFNAAATGPGVFTFTYTTEAVGSCPEKSSTIFVTVYAAPNAGSASDFVVCEADDLTQYANLDLSGILQGEDGNGLWSESGTSELSDPFDPVIDLQHIYQTQGSGEYTFSYTVFPQHPVCDKSTSEIRIIIEDRIDLTDATLVFEDFCGEAGGGPFHATLTQGPDPIKDGDQYEIDYHVEGPGISETRTQLIEFASGISHFDILPDGIGQVGTYTITITDIRDLSSHQSCDNIAGLPGIFHVYPLPVIDDAVISIPTVCKGSDGIVLISTMDIPDGPYEITYNIFASNKALNQHVTINVVNGAAQLDIPAAVIPNTGNSTFYIIHIVDLTTGCEAEVDKFRTFIIYDLPFVDNITLEAHSGCLSVGTTVLVTDLGTMTNVKVTYDLSGANSATAQEATFTAVLGNGTFTIPPSLLPNSGSTTVTLTIVQDLVTGCSSPTHVQDEFIMNILPDVSSLNATVTDVCQGSTVSATISGLGTQANLTLGYTLSGANTAPLQTIALSNTGTTNFTIPSALIQNPGETTLGIASVTNTITGCIAVVNSDVVFNINPLPPANTFSAVIQNTCIGQPVFALLSGFGNTTDMNITYSLSGANTAAAQTGSLVITNGSAVFNIPPALLANSGNTTFTITHADYPGTGCGINAGLTRSFTINPLPDVSTIAVQATDACYGSAVPVVISGLVGNTPVVVSYELSGANTTSIQTATITPVAGNATFIIPAALVPNAGLTTISLSKINNPQTSCESTTTVAGNFSINTIPPAPVAVNRSFCIEENAVVTDLLPSGSQYLWYASAVATQPLSGDAVLSSGNYFVSQASNTGCFSPRTSITVTITEQVPIILNPDGALFCGADNPTLAELTANISGDQAVLWYDAEQNGNLLANDLLLEQGGIYYGVGVSEALGCRSQEVLAVTVSLTQCDEDPTQYDFFIPDGFSPNGDSVNDTFRIPDIEFLYPDYSYEIYNRYGSILFKGNINQPAWDGTNTESGGEKIAPNGVYFYVVKFNKGSVPSKQGRLYLNR</sequence>
<proteinExistence type="predicted"/>
<dbReference type="RefSeq" id="WP_108903259.1">
    <property type="nucleotide sequence ID" value="NZ_CP029187.1"/>
</dbReference>
<dbReference type="Proteomes" id="UP000244937">
    <property type="component" value="Chromosome"/>
</dbReference>
<keyword evidence="3" id="KW-1185">Reference proteome</keyword>
<dbReference type="Pfam" id="PF19081">
    <property type="entry name" value="Ig_7"/>
    <property type="match status" value="1"/>
</dbReference>
<evidence type="ECO:0000313" key="3">
    <source>
        <dbReference type="Proteomes" id="UP000244937"/>
    </source>
</evidence>
<gene>
    <name evidence="2" type="ORF">HYN49_05920</name>
</gene>
<feature type="domain" description="Ig-like" evidence="1">
    <location>
        <begin position="921"/>
        <end position="994"/>
    </location>
</feature>
<dbReference type="InterPro" id="IPR044023">
    <property type="entry name" value="Ig_7"/>
</dbReference>
<organism evidence="2 3">
    <name type="scientific">Flavobacterium pallidum</name>
    <dbReference type="NCBI Taxonomy" id="2172098"/>
    <lineage>
        <taxon>Bacteria</taxon>
        <taxon>Pseudomonadati</taxon>
        <taxon>Bacteroidota</taxon>
        <taxon>Flavobacteriia</taxon>
        <taxon>Flavobacteriales</taxon>
        <taxon>Flavobacteriaceae</taxon>
        <taxon>Flavobacterium</taxon>
    </lineage>
</organism>
<dbReference type="InterPro" id="IPR026341">
    <property type="entry name" value="T9SS_type_B"/>
</dbReference>
<evidence type="ECO:0000259" key="1">
    <source>
        <dbReference type="Pfam" id="PF19081"/>
    </source>
</evidence>
<name>A0A2S1SGG7_9FLAO</name>